<evidence type="ECO:0000256" key="2">
    <source>
        <dbReference type="ARBA" id="ARBA00022741"/>
    </source>
</evidence>
<protein>
    <recommendedName>
        <fullName evidence="5">Thiamine diphosphokinase</fullName>
        <ecNumber evidence="5">2.7.6.2</ecNumber>
    </recommendedName>
</protein>
<dbReference type="GO" id="GO:0009229">
    <property type="term" value="P:thiamine diphosphate biosynthetic process"/>
    <property type="evidence" value="ECO:0007669"/>
    <property type="project" value="InterPro"/>
</dbReference>
<dbReference type="GO" id="GO:0006772">
    <property type="term" value="P:thiamine metabolic process"/>
    <property type="evidence" value="ECO:0007669"/>
    <property type="project" value="UniProtKB-UniRule"/>
</dbReference>
<dbReference type="Gene3D" id="3.40.50.10240">
    <property type="entry name" value="Thiamin pyrophosphokinase, catalytic domain"/>
    <property type="match status" value="1"/>
</dbReference>
<evidence type="ECO:0000313" key="8">
    <source>
        <dbReference type="Proteomes" id="UP000614469"/>
    </source>
</evidence>
<dbReference type="GO" id="GO:0016301">
    <property type="term" value="F:kinase activity"/>
    <property type="evidence" value="ECO:0007669"/>
    <property type="project" value="UniProtKB-KW"/>
</dbReference>
<accession>A0A8J6TEV0</accession>
<proteinExistence type="predicted"/>
<evidence type="ECO:0000259" key="6">
    <source>
        <dbReference type="SMART" id="SM00983"/>
    </source>
</evidence>
<dbReference type="Proteomes" id="UP000614469">
    <property type="component" value="Unassembled WGS sequence"/>
</dbReference>
<organism evidence="7 8">
    <name type="scientific">Candidatus Desulfolinea nitratireducens</name>
    <dbReference type="NCBI Taxonomy" id="2841698"/>
    <lineage>
        <taxon>Bacteria</taxon>
        <taxon>Bacillati</taxon>
        <taxon>Chloroflexota</taxon>
        <taxon>Anaerolineae</taxon>
        <taxon>Anaerolineales</taxon>
        <taxon>Anaerolineales incertae sedis</taxon>
        <taxon>Candidatus Desulfolinea</taxon>
    </lineage>
</organism>
<dbReference type="GO" id="GO:0005524">
    <property type="term" value="F:ATP binding"/>
    <property type="evidence" value="ECO:0007669"/>
    <property type="project" value="UniProtKB-KW"/>
</dbReference>
<comment type="caution">
    <text evidence="7">The sequence shown here is derived from an EMBL/GenBank/DDBJ whole genome shotgun (WGS) entry which is preliminary data.</text>
</comment>
<evidence type="ECO:0000256" key="3">
    <source>
        <dbReference type="ARBA" id="ARBA00022777"/>
    </source>
</evidence>
<keyword evidence="3" id="KW-0418">Kinase</keyword>
<dbReference type="PANTHER" id="PTHR41299:SF1">
    <property type="entry name" value="THIAMINE PYROPHOSPHOKINASE"/>
    <property type="match status" value="1"/>
</dbReference>
<dbReference type="Pfam" id="PF04263">
    <property type="entry name" value="TPK_catalytic"/>
    <property type="match status" value="1"/>
</dbReference>
<keyword evidence="1 7" id="KW-0808">Transferase</keyword>
<dbReference type="Pfam" id="PF04265">
    <property type="entry name" value="TPK_B1_binding"/>
    <property type="match status" value="1"/>
</dbReference>
<dbReference type="SMART" id="SM00983">
    <property type="entry name" value="TPK_B1_binding"/>
    <property type="match status" value="1"/>
</dbReference>
<keyword evidence="2" id="KW-0547">Nucleotide-binding</keyword>
<dbReference type="NCBIfam" id="TIGR01378">
    <property type="entry name" value="thi_PPkinase"/>
    <property type="match status" value="1"/>
</dbReference>
<dbReference type="InterPro" id="IPR007373">
    <property type="entry name" value="Thiamin_PyroPKinase_B1-bd"/>
</dbReference>
<sequence length="217" mass="23870">MSKRALIFINGDLPDLDAARRILEPDAFMIAVDGGTRHLLALGLLPSVVIGDLDSLDPAHLLTLEKNHVEIIQHPKDKDETDLELALNYALDLGYRNIRLVAALGGRLDHTLGNLSLLTNPSLAGLELRIEDGVEEAFFVRRQAQIHGRAGETVSLLPWNGDVTGIQTEGLRWPLRHETLKAHKTRGISNEMVSDVAKISIDSGLLLCIHSANYKKE</sequence>
<dbReference type="EMBL" id="JACNJN010000087">
    <property type="protein sequence ID" value="MBC8335038.1"/>
    <property type="molecule type" value="Genomic_DNA"/>
</dbReference>
<dbReference type="InterPro" id="IPR036759">
    <property type="entry name" value="TPK_catalytic_sf"/>
</dbReference>
<dbReference type="InterPro" id="IPR036371">
    <property type="entry name" value="TPK_B1-bd_sf"/>
</dbReference>
<evidence type="ECO:0000313" key="7">
    <source>
        <dbReference type="EMBL" id="MBC8335038.1"/>
    </source>
</evidence>
<keyword evidence="4" id="KW-0067">ATP-binding</keyword>
<gene>
    <name evidence="7" type="ORF">H8E29_07230</name>
</gene>
<feature type="domain" description="Thiamin pyrophosphokinase thiamin-binding" evidence="6">
    <location>
        <begin position="148"/>
        <end position="207"/>
    </location>
</feature>
<evidence type="ECO:0000256" key="5">
    <source>
        <dbReference type="NCBIfam" id="TIGR01378"/>
    </source>
</evidence>
<dbReference type="PANTHER" id="PTHR41299">
    <property type="entry name" value="THIAMINE PYROPHOSPHOKINASE"/>
    <property type="match status" value="1"/>
</dbReference>
<reference evidence="7 8" key="1">
    <citation type="submission" date="2020-08" db="EMBL/GenBank/DDBJ databases">
        <title>Bridging the membrane lipid divide: bacteria of the FCB group superphylum have the potential to synthesize archaeal ether lipids.</title>
        <authorList>
            <person name="Villanueva L."/>
            <person name="Von Meijenfeldt F.A.B."/>
            <person name="Westbye A.B."/>
            <person name="Yadav S."/>
            <person name="Hopmans E.C."/>
            <person name="Dutilh B.E."/>
            <person name="Sinninghe Damste J.S."/>
        </authorList>
    </citation>
    <scope>NUCLEOTIDE SEQUENCE [LARGE SCALE GENOMIC DNA]</scope>
    <source>
        <strain evidence="7">NIOZ-UU36</strain>
    </source>
</reference>
<evidence type="ECO:0000256" key="4">
    <source>
        <dbReference type="ARBA" id="ARBA00022840"/>
    </source>
</evidence>
<dbReference type="CDD" id="cd07995">
    <property type="entry name" value="TPK"/>
    <property type="match status" value="1"/>
</dbReference>
<dbReference type="GO" id="GO:0030975">
    <property type="term" value="F:thiamine binding"/>
    <property type="evidence" value="ECO:0007669"/>
    <property type="project" value="InterPro"/>
</dbReference>
<dbReference type="InterPro" id="IPR006282">
    <property type="entry name" value="Thi_PPkinase"/>
</dbReference>
<dbReference type="AlphaFoldDB" id="A0A8J6TEV0"/>
<dbReference type="GO" id="GO:0004788">
    <property type="term" value="F:thiamine diphosphokinase activity"/>
    <property type="evidence" value="ECO:0007669"/>
    <property type="project" value="UniProtKB-UniRule"/>
</dbReference>
<name>A0A8J6TEV0_9CHLR</name>
<dbReference type="InterPro" id="IPR007371">
    <property type="entry name" value="TPK_catalytic"/>
</dbReference>
<dbReference type="SUPFAM" id="SSF63862">
    <property type="entry name" value="Thiamin pyrophosphokinase, substrate-binding domain"/>
    <property type="match status" value="1"/>
</dbReference>
<evidence type="ECO:0000256" key="1">
    <source>
        <dbReference type="ARBA" id="ARBA00022679"/>
    </source>
</evidence>
<dbReference type="InterPro" id="IPR053149">
    <property type="entry name" value="TPK"/>
</dbReference>
<dbReference type="SUPFAM" id="SSF63999">
    <property type="entry name" value="Thiamin pyrophosphokinase, catalytic domain"/>
    <property type="match status" value="1"/>
</dbReference>
<dbReference type="EC" id="2.7.6.2" evidence="5"/>